<organism evidence="1 2">
    <name type="scientific">Micromonospora rifamycinica</name>
    <dbReference type="NCBI Taxonomy" id="291594"/>
    <lineage>
        <taxon>Bacteria</taxon>
        <taxon>Bacillati</taxon>
        <taxon>Actinomycetota</taxon>
        <taxon>Actinomycetes</taxon>
        <taxon>Micromonosporales</taxon>
        <taxon>Micromonosporaceae</taxon>
        <taxon>Micromonospora</taxon>
    </lineage>
</organism>
<evidence type="ECO:0000313" key="1">
    <source>
        <dbReference type="EMBL" id="SCG37978.1"/>
    </source>
</evidence>
<sequence>MSRRHEVTKSMVRRRRELAVEGTSDLFELIKGGSAELIVEALAGLPEGRRREIGSELVAWVKAEKVGWWSVGPGTALTVAAVGCLPSAAQAAPVVNRRSVTLDGARAARLVRQVAADRGIGWLGDLAYRMAGKLSQSSWVAVEHWRMIATLLRAEGLPPPAGDRFVELWVVSLPADEHRRSGPRQLVLDRLRTDPFLPALLPRLFEVDGLGTTMMYDEVLTTGADRRRHPLPAALAQLAGEGVIDRAVLIDGSIGRLLRGDRPAALRAFTTLLDQLQPTPAEVAERRADYLRLLADAPAPVASMAQKVLRELPDQPLDELLDTSHEVLLRPDKVLVRAQLAWLDRLARQHRDRAVTIAEVIAVAVEHDAVEIRDRATTLATRHGATPAVVTGGAVAMTRGDDLPAPTPPAAAPAPITDVDELAEEVAALLGTDRPDGLLDRIVDGLVRLTATDGPRVRAALDPVVDRRHWSWANLYDRDPFGLQEVVVDMFRSAGGADRPVAAKTRWGRLFAALHRPDRSAKGPELVVTDPRVPPPHRLLKVRLIEIGHRLGDPCQHGLLSTPTSVNGMLDPFVLLDRLAARGDREPWRWDLTQALLRLPTGPDDQVVAGKAAALGTPAGDRLAAWLRTGGLPQPVMRAVTMERRPRTGRNDWAYDQLPLRRVLVELRPPEGYDDRYGLLTADPAPLTHVEYRGWPRLWPSILPGHRGAVAAYALPEVAAAADLDLRDGTAVLPLLVDCAGAGGVAVDLALAYGLGARHGADRIATVDALLGLAAGGRLDATGVGEQLGRLVATGQVKLSRAVEPLRDAATAGAPLTVWRLLAAALPTLLTADKPPRGLPDLLTLAAETATRTGVRIEVPGLADVAGRGGTTRLVTEARRLHRALIVT</sequence>
<protein>
    <recommendedName>
        <fullName evidence="3">Secreted protein</fullName>
    </recommendedName>
</protein>
<gene>
    <name evidence="1" type="ORF">GA0070623_0381</name>
</gene>
<dbReference type="EMBL" id="LT607752">
    <property type="protein sequence ID" value="SCG37978.1"/>
    <property type="molecule type" value="Genomic_DNA"/>
</dbReference>
<dbReference type="RefSeq" id="WP_231932620.1">
    <property type="nucleotide sequence ID" value="NZ_LRMV01000084.1"/>
</dbReference>
<dbReference type="AlphaFoldDB" id="A0A1C5GW33"/>
<dbReference type="Proteomes" id="UP000198226">
    <property type="component" value="Chromosome I"/>
</dbReference>
<proteinExistence type="predicted"/>
<evidence type="ECO:0008006" key="3">
    <source>
        <dbReference type="Google" id="ProtNLM"/>
    </source>
</evidence>
<name>A0A1C5GW33_9ACTN</name>
<evidence type="ECO:0000313" key="2">
    <source>
        <dbReference type="Proteomes" id="UP000198226"/>
    </source>
</evidence>
<keyword evidence="2" id="KW-1185">Reference proteome</keyword>
<accession>A0A1C5GW33</accession>
<reference evidence="2" key="1">
    <citation type="submission" date="2016-06" db="EMBL/GenBank/DDBJ databases">
        <authorList>
            <person name="Varghese N."/>
            <person name="Submissions Spin"/>
        </authorList>
    </citation>
    <scope>NUCLEOTIDE SEQUENCE [LARGE SCALE GENOMIC DNA]</scope>
    <source>
        <strain evidence="2">DSM 44983</strain>
    </source>
</reference>